<dbReference type="PANTHER" id="PTHR10174">
    <property type="entry name" value="ALPHA-TOCOPHEROL TRANSFER PROTEIN-RELATED"/>
    <property type="match status" value="1"/>
</dbReference>
<dbReference type="Gene3D" id="1.10.8.20">
    <property type="entry name" value="N-terminal domain of phosphatidylinositol transfer protein sec14p"/>
    <property type="match status" value="1"/>
</dbReference>
<evidence type="ECO:0000313" key="3">
    <source>
        <dbReference type="Proteomes" id="UP001461498"/>
    </source>
</evidence>
<dbReference type="Proteomes" id="UP001461498">
    <property type="component" value="Unassembled WGS sequence"/>
</dbReference>
<dbReference type="EMBL" id="JAPXFL010000009">
    <property type="protein sequence ID" value="KAK9501981.1"/>
    <property type="molecule type" value="Genomic_DNA"/>
</dbReference>
<protein>
    <recommendedName>
        <fullName evidence="1">CRAL-TRIO domain-containing protein</fullName>
    </recommendedName>
</protein>
<dbReference type="PRINTS" id="PR00180">
    <property type="entry name" value="CRETINALDHBP"/>
</dbReference>
<dbReference type="InterPro" id="IPR036273">
    <property type="entry name" value="CRAL/TRIO_N_dom_sf"/>
</dbReference>
<dbReference type="CDD" id="cd00170">
    <property type="entry name" value="SEC14"/>
    <property type="match status" value="1"/>
</dbReference>
<dbReference type="Gene3D" id="1.20.5.1200">
    <property type="entry name" value="Alpha-tocopherol transfer"/>
    <property type="match status" value="1"/>
</dbReference>
<dbReference type="PANTHER" id="PTHR10174:SF224">
    <property type="entry name" value="RETINOL-BINDING PROTEIN PINTA"/>
    <property type="match status" value="1"/>
</dbReference>
<dbReference type="InterPro" id="IPR001251">
    <property type="entry name" value="CRAL-TRIO_dom"/>
</dbReference>
<keyword evidence="3" id="KW-1185">Reference proteome</keyword>
<reference evidence="2 3" key="1">
    <citation type="submission" date="2022-12" db="EMBL/GenBank/DDBJ databases">
        <title>Chromosome-level genome assembly of true bugs.</title>
        <authorList>
            <person name="Ma L."/>
            <person name="Li H."/>
        </authorList>
    </citation>
    <scope>NUCLEOTIDE SEQUENCE [LARGE SCALE GENOMIC DNA]</scope>
    <source>
        <strain evidence="2">Lab_2022b</strain>
    </source>
</reference>
<sequence length="291" mass="34098">MGLSNENITLSEKDLEYCHRELNETEEIKKLSIKTLIEWLSDKQELNAKCDDFNLLRFLRGSKYDIEKAKRKITNFYKLRGTAPEWYENKDPFLPEIQELLRIGVFLPILQRDDQGRFVIIIRIAAHNPYLHKQDDVFKVGLMTLDLLLSKTPHPSIYGVIAIFDMEGVSIGHARQLTVKMIKRAVHSWQDCYPVRVKGLHFINSPSYINVVLNIFRRFMREKLKNRIHVHGYDIPSLHNFTSKKILPEEYGGSGGKLQSLIQFWRNTVSENADWFTDDEKYKYVEPPINS</sequence>
<dbReference type="Pfam" id="PF00650">
    <property type="entry name" value="CRAL_TRIO"/>
    <property type="match status" value="1"/>
</dbReference>
<dbReference type="SMART" id="SM00516">
    <property type="entry name" value="SEC14"/>
    <property type="match status" value="1"/>
</dbReference>
<organism evidence="2 3">
    <name type="scientific">Rhynocoris fuscipes</name>
    <dbReference type="NCBI Taxonomy" id="488301"/>
    <lineage>
        <taxon>Eukaryota</taxon>
        <taxon>Metazoa</taxon>
        <taxon>Ecdysozoa</taxon>
        <taxon>Arthropoda</taxon>
        <taxon>Hexapoda</taxon>
        <taxon>Insecta</taxon>
        <taxon>Pterygota</taxon>
        <taxon>Neoptera</taxon>
        <taxon>Paraneoptera</taxon>
        <taxon>Hemiptera</taxon>
        <taxon>Heteroptera</taxon>
        <taxon>Panheteroptera</taxon>
        <taxon>Cimicomorpha</taxon>
        <taxon>Reduviidae</taxon>
        <taxon>Harpactorinae</taxon>
        <taxon>Harpactorini</taxon>
        <taxon>Rhynocoris</taxon>
    </lineage>
</organism>
<dbReference type="GO" id="GO:1902936">
    <property type="term" value="F:phosphatidylinositol bisphosphate binding"/>
    <property type="evidence" value="ECO:0007669"/>
    <property type="project" value="TreeGrafter"/>
</dbReference>
<dbReference type="SMART" id="SM01100">
    <property type="entry name" value="CRAL_TRIO_N"/>
    <property type="match status" value="1"/>
</dbReference>
<dbReference type="Gene3D" id="3.40.525.10">
    <property type="entry name" value="CRAL-TRIO lipid binding domain"/>
    <property type="match status" value="1"/>
</dbReference>
<dbReference type="SUPFAM" id="SSF52087">
    <property type="entry name" value="CRAL/TRIO domain"/>
    <property type="match status" value="1"/>
</dbReference>
<evidence type="ECO:0000313" key="2">
    <source>
        <dbReference type="EMBL" id="KAK9501981.1"/>
    </source>
</evidence>
<dbReference type="GO" id="GO:0016020">
    <property type="term" value="C:membrane"/>
    <property type="evidence" value="ECO:0007669"/>
    <property type="project" value="TreeGrafter"/>
</dbReference>
<evidence type="ECO:0000259" key="1">
    <source>
        <dbReference type="PROSITE" id="PS50191"/>
    </source>
</evidence>
<comment type="caution">
    <text evidence="2">The sequence shown here is derived from an EMBL/GenBank/DDBJ whole genome shotgun (WGS) entry which is preliminary data.</text>
</comment>
<feature type="domain" description="CRAL-TRIO" evidence="1">
    <location>
        <begin position="94"/>
        <end position="259"/>
    </location>
</feature>
<dbReference type="SUPFAM" id="SSF46938">
    <property type="entry name" value="CRAL/TRIO N-terminal domain"/>
    <property type="match status" value="1"/>
</dbReference>
<name>A0AAW1CSY7_9HEMI</name>
<dbReference type="InterPro" id="IPR036865">
    <property type="entry name" value="CRAL-TRIO_dom_sf"/>
</dbReference>
<accession>A0AAW1CSY7</accession>
<gene>
    <name evidence="2" type="ORF">O3M35_012598</name>
</gene>
<dbReference type="AlphaFoldDB" id="A0AAW1CSY7"/>
<dbReference type="InterPro" id="IPR011074">
    <property type="entry name" value="CRAL/TRIO_N_dom"/>
</dbReference>
<dbReference type="PROSITE" id="PS50191">
    <property type="entry name" value="CRAL_TRIO"/>
    <property type="match status" value="1"/>
</dbReference>
<proteinExistence type="predicted"/>